<keyword evidence="3 5" id="KW-1133">Transmembrane helix</keyword>
<dbReference type="PANTHER" id="PTHR33514:SF1">
    <property type="entry name" value="ABC TRANSPORTER PERMEASE"/>
    <property type="match status" value="1"/>
</dbReference>
<organism evidence="6 7">
    <name type="scientific">Leuconostoc inhae</name>
    <dbReference type="NCBI Taxonomy" id="178001"/>
    <lineage>
        <taxon>Bacteria</taxon>
        <taxon>Bacillati</taxon>
        <taxon>Bacillota</taxon>
        <taxon>Bacilli</taxon>
        <taxon>Lactobacillales</taxon>
        <taxon>Lactobacillaceae</taxon>
        <taxon>Leuconostoc</taxon>
    </lineage>
</organism>
<evidence type="ECO:0000256" key="5">
    <source>
        <dbReference type="SAM" id="Phobius"/>
    </source>
</evidence>
<dbReference type="AlphaFoldDB" id="A0AAN2QWI3"/>
<protein>
    <submittedName>
        <fullName evidence="6">Transmembrane component MtsC of energizing module of methionine-regulated ECF transporter</fullName>
    </submittedName>
</protein>
<evidence type="ECO:0000313" key="7">
    <source>
        <dbReference type="Proteomes" id="UP000198868"/>
    </source>
</evidence>
<dbReference type="GO" id="GO:0005886">
    <property type="term" value="C:plasma membrane"/>
    <property type="evidence" value="ECO:0007669"/>
    <property type="project" value="TreeGrafter"/>
</dbReference>
<sequence length="278" mass="31545">MTMNNLFGYKERDTWLNHTTGTAKLVGFLAISTMGMISYDTRFLLALGILAIILMKMAQIKYHEYALMLKLVLFFAVINLVMVTVLAPQYGAQLYGTHHALFGSGYWTITEEQVFYEFNLLLKYLFSLPLAIILLFTTNPSEFAAGLNKIGVPYKIAYSFAITLRYIPDVQSDYHTISLAQQARGYEISKKESLLARSKGAVQIIIPLIFTSLDRIETISQAMELRRFGRGKKRSWYQEQAFSKRDMLVFIGSIVVIVTGIGLLISNGGRLYNPFQNR</sequence>
<feature type="transmembrane region" description="Helical" evidence="5">
    <location>
        <begin position="25"/>
        <end position="55"/>
    </location>
</feature>
<evidence type="ECO:0000313" key="6">
    <source>
        <dbReference type="EMBL" id="CUW16416.1"/>
    </source>
</evidence>
<proteinExistence type="predicted"/>
<dbReference type="PANTHER" id="PTHR33514">
    <property type="entry name" value="PROTEIN ABCI12, CHLOROPLASTIC"/>
    <property type="match status" value="1"/>
</dbReference>
<feature type="transmembrane region" description="Helical" evidence="5">
    <location>
        <begin position="67"/>
        <end position="87"/>
    </location>
</feature>
<evidence type="ECO:0000256" key="3">
    <source>
        <dbReference type="ARBA" id="ARBA00022989"/>
    </source>
</evidence>
<keyword evidence="2 5" id="KW-0812">Transmembrane</keyword>
<dbReference type="EMBL" id="FBTU01000024">
    <property type="protein sequence ID" value="CUW16416.1"/>
    <property type="molecule type" value="Genomic_DNA"/>
</dbReference>
<reference evidence="6 7" key="1">
    <citation type="submission" date="2015-12" db="EMBL/GenBank/DDBJ databases">
        <authorList>
            <person name="Andreevskaya M."/>
        </authorList>
    </citation>
    <scope>NUCLEOTIDE SEQUENCE [LARGE SCALE GENOMIC DNA]</scope>
    <source>
        <strain evidence="6 7">PL111</strain>
    </source>
</reference>
<keyword evidence="4 5" id="KW-0472">Membrane</keyword>
<dbReference type="InterPro" id="IPR003339">
    <property type="entry name" value="ABC/ECF_trnsptr_transmembrane"/>
</dbReference>
<comment type="subcellular location">
    <subcellularLocation>
        <location evidence="1">Membrane</location>
        <topology evidence="1">Multi-pass membrane protein</topology>
    </subcellularLocation>
</comment>
<gene>
    <name evidence="6" type="ORF">PL111_1236</name>
</gene>
<evidence type="ECO:0000256" key="4">
    <source>
        <dbReference type="ARBA" id="ARBA00023136"/>
    </source>
</evidence>
<dbReference type="Proteomes" id="UP000198868">
    <property type="component" value="Unassembled WGS sequence"/>
</dbReference>
<evidence type="ECO:0000256" key="1">
    <source>
        <dbReference type="ARBA" id="ARBA00004141"/>
    </source>
</evidence>
<dbReference type="CDD" id="cd16914">
    <property type="entry name" value="EcfT"/>
    <property type="match status" value="1"/>
</dbReference>
<feature type="transmembrane region" description="Helical" evidence="5">
    <location>
        <begin position="121"/>
        <end position="139"/>
    </location>
</feature>
<feature type="transmembrane region" description="Helical" evidence="5">
    <location>
        <begin position="247"/>
        <end position="265"/>
    </location>
</feature>
<comment type="caution">
    <text evidence="6">The sequence shown here is derived from an EMBL/GenBank/DDBJ whole genome shotgun (WGS) entry which is preliminary data.</text>
</comment>
<accession>A0AAN2QWI3</accession>
<name>A0AAN2QWI3_9LACO</name>
<dbReference type="Pfam" id="PF02361">
    <property type="entry name" value="CbiQ"/>
    <property type="match status" value="1"/>
</dbReference>
<evidence type="ECO:0000256" key="2">
    <source>
        <dbReference type="ARBA" id="ARBA00022692"/>
    </source>
</evidence>